<keyword evidence="19" id="KW-1185">Reference proteome</keyword>
<dbReference type="RefSeq" id="WP_149475618.1">
    <property type="nucleotide sequence ID" value="NZ_JAGGMB010000004.1"/>
</dbReference>
<feature type="domain" description="Glycosyl transferase family 51" evidence="17">
    <location>
        <begin position="98"/>
        <end position="282"/>
    </location>
</feature>
<dbReference type="Pfam" id="PF00912">
    <property type="entry name" value="Transgly"/>
    <property type="match status" value="1"/>
</dbReference>
<dbReference type="PANTHER" id="PTHR32282:SF32">
    <property type="entry name" value="PENICILLIN-BINDING PROTEIN 2A"/>
    <property type="match status" value="1"/>
</dbReference>
<dbReference type="Gene3D" id="3.90.1310.40">
    <property type="match status" value="1"/>
</dbReference>
<feature type="transmembrane region" description="Helical" evidence="16">
    <location>
        <begin position="33"/>
        <end position="61"/>
    </location>
</feature>
<keyword evidence="8" id="KW-0573">Peptidoglycan synthesis</keyword>
<dbReference type="InterPro" id="IPR001264">
    <property type="entry name" value="Glyco_trans_51"/>
</dbReference>
<evidence type="ECO:0000259" key="17">
    <source>
        <dbReference type="Pfam" id="PF00912"/>
    </source>
</evidence>
<evidence type="ECO:0000313" key="18">
    <source>
        <dbReference type="EMBL" id="MBP2077311.1"/>
    </source>
</evidence>
<evidence type="ECO:0000256" key="2">
    <source>
        <dbReference type="ARBA" id="ARBA00022645"/>
    </source>
</evidence>
<dbReference type="SUPFAM" id="SSF49265">
    <property type="entry name" value="Fibronectin type III"/>
    <property type="match status" value="1"/>
</dbReference>
<dbReference type="GO" id="GO:0030288">
    <property type="term" value="C:outer membrane-bounded periplasmic space"/>
    <property type="evidence" value="ECO:0007669"/>
    <property type="project" value="TreeGrafter"/>
</dbReference>
<gene>
    <name evidence="18" type="ORF">J2Z64_001563</name>
</gene>
<keyword evidence="10 16" id="KW-0472">Membrane</keyword>
<dbReference type="InterPro" id="IPR050396">
    <property type="entry name" value="Glycosyltr_51/Transpeptidase"/>
</dbReference>
<dbReference type="AlphaFoldDB" id="A0A9X0YUL3"/>
<dbReference type="Gene3D" id="3.40.710.10">
    <property type="entry name" value="DD-peptidase/beta-lactamase superfamily"/>
    <property type="match status" value="1"/>
</dbReference>
<evidence type="ECO:0000256" key="7">
    <source>
        <dbReference type="ARBA" id="ARBA00022960"/>
    </source>
</evidence>
<keyword evidence="3" id="KW-0645">Protease</keyword>
<dbReference type="Gene3D" id="2.60.40.10">
    <property type="entry name" value="Immunoglobulins"/>
    <property type="match status" value="1"/>
</dbReference>
<dbReference type="GO" id="GO:0008955">
    <property type="term" value="F:peptidoglycan glycosyltransferase activity"/>
    <property type="evidence" value="ECO:0007669"/>
    <property type="project" value="UniProtKB-EC"/>
</dbReference>
<evidence type="ECO:0000256" key="12">
    <source>
        <dbReference type="ARBA" id="ARBA00023316"/>
    </source>
</evidence>
<evidence type="ECO:0000313" key="19">
    <source>
        <dbReference type="Proteomes" id="UP001138793"/>
    </source>
</evidence>
<keyword evidence="2" id="KW-0378">Hydrolase</keyword>
<dbReference type="SUPFAM" id="SSF56601">
    <property type="entry name" value="beta-lactamase/transpeptidase-like"/>
    <property type="match status" value="1"/>
</dbReference>
<evidence type="ECO:0000256" key="15">
    <source>
        <dbReference type="SAM" id="MobiDB-lite"/>
    </source>
</evidence>
<feature type="compositionally biased region" description="Polar residues" evidence="15">
    <location>
        <begin position="856"/>
        <end position="869"/>
    </location>
</feature>
<dbReference type="InterPro" id="IPR023346">
    <property type="entry name" value="Lysozyme-like_dom_sf"/>
</dbReference>
<protein>
    <submittedName>
        <fullName evidence="18">Penicillin-binding protein</fullName>
    </submittedName>
</protein>
<keyword evidence="11" id="KW-0511">Multifunctional enzyme</keyword>
<keyword evidence="9 16" id="KW-1133">Transmembrane helix</keyword>
<proteinExistence type="predicted"/>
<dbReference type="Proteomes" id="UP001138793">
    <property type="component" value="Unassembled WGS sequence"/>
</dbReference>
<evidence type="ECO:0000256" key="11">
    <source>
        <dbReference type="ARBA" id="ARBA00023268"/>
    </source>
</evidence>
<feature type="compositionally biased region" description="Basic and acidic residues" evidence="15">
    <location>
        <begin position="933"/>
        <end position="982"/>
    </location>
</feature>
<accession>A0A9X0YUL3</accession>
<name>A0A9X0YUL3_9BACI</name>
<evidence type="ECO:0000256" key="16">
    <source>
        <dbReference type="SAM" id="Phobius"/>
    </source>
</evidence>
<comment type="catalytic activity">
    <reaction evidence="13">
        <text>Preferential cleavage: (Ac)2-L-Lys-D-Ala-|-D-Ala. Also transpeptidation of peptidyl-alanyl moieties that are N-acyl substituents of D-alanine.</text>
        <dbReference type="EC" id="3.4.16.4"/>
    </reaction>
</comment>
<dbReference type="PANTHER" id="PTHR32282">
    <property type="entry name" value="BINDING PROTEIN TRANSPEPTIDASE, PUTATIVE-RELATED"/>
    <property type="match status" value="1"/>
</dbReference>
<dbReference type="OrthoDB" id="9766909at2"/>
<dbReference type="InterPro" id="IPR013783">
    <property type="entry name" value="Ig-like_fold"/>
</dbReference>
<evidence type="ECO:0000256" key="3">
    <source>
        <dbReference type="ARBA" id="ARBA00022670"/>
    </source>
</evidence>
<dbReference type="GO" id="GO:0071555">
    <property type="term" value="P:cell wall organization"/>
    <property type="evidence" value="ECO:0007669"/>
    <property type="project" value="UniProtKB-KW"/>
</dbReference>
<evidence type="ECO:0000256" key="10">
    <source>
        <dbReference type="ARBA" id="ARBA00023136"/>
    </source>
</evidence>
<dbReference type="InterPro" id="IPR012338">
    <property type="entry name" value="Beta-lactam/transpept-like"/>
</dbReference>
<keyword evidence="5" id="KW-0808">Transferase</keyword>
<dbReference type="GO" id="GO:0009252">
    <property type="term" value="P:peptidoglycan biosynthetic process"/>
    <property type="evidence" value="ECO:0007669"/>
    <property type="project" value="UniProtKB-KW"/>
</dbReference>
<dbReference type="SUPFAM" id="SSF53955">
    <property type="entry name" value="Lysozyme-like"/>
    <property type="match status" value="1"/>
</dbReference>
<evidence type="ECO:0000256" key="4">
    <source>
        <dbReference type="ARBA" id="ARBA00022676"/>
    </source>
</evidence>
<feature type="region of interest" description="Disordered" evidence="15">
    <location>
        <begin position="838"/>
        <end position="871"/>
    </location>
</feature>
<keyword evidence="2" id="KW-0121">Carboxypeptidase</keyword>
<evidence type="ECO:0000256" key="6">
    <source>
        <dbReference type="ARBA" id="ARBA00022692"/>
    </source>
</evidence>
<evidence type="ECO:0000256" key="8">
    <source>
        <dbReference type="ARBA" id="ARBA00022984"/>
    </source>
</evidence>
<feature type="region of interest" description="Disordered" evidence="15">
    <location>
        <begin position="919"/>
        <end position="982"/>
    </location>
</feature>
<dbReference type="GO" id="GO:0006508">
    <property type="term" value="P:proteolysis"/>
    <property type="evidence" value="ECO:0007669"/>
    <property type="project" value="UniProtKB-KW"/>
</dbReference>
<comment type="caution">
    <text evidence="18">The sequence shown here is derived from an EMBL/GenBank/DDBJ whole genome shotgun (WGS) entry which is preliminary data.</text>
</comment>
<keyword evidence="1" id="KW-1003">Cell membrane</keyword>
<dbReference type="EMBL" id="JAGGMB010000004">
    <property type="protein sequence ID" value="MBP2077311.1"/>
    <property type="molecule type" value="Genomic_DNA"/>
</dbReference>
<dbReference type="InterPro" id="IPR036950">
    <property type="entry name" value="PBP_transglycosylase"/>
</dbReference>
<dbReference type="GO" id="GO:0008360">
    <property type="term" value="P:regulation of cell shape"/>
    <property type="evidence" value="ECO:0007669"/>
    <property type="project" value="UniProtKB-KW"/>
</dbReference>
<evidence type="ECO:0000256" key="1">
    <source>
        <dbReference type="ARBA" id="ARBA00022475"/>
    </source>
</evidence>
<dbReference type="GO" id="GO:0009002">
    <property type="term" value="F:serine-type D-Ala-D-Ala carboxypeptidase activity"/>
    <property type="evidence" value="ECO:0007669"/>
    <property type="project" value="UniProtKB-EC"/>
</dbReference>
<reference evidence="18" key="1">
    <citation type="submission" date="2021-03" db="EMBL/GenBank/DDBJ databases">
        <title>Genomic Encyclopedia of Type Strains, Phase IV (KMG-IV): sequencing the most valuable type-strain genomes for metagenomic binning, comparative biology and taxonomic classification.</title>
        <authorList>
            <person name="Goeker M."/>
        </authorList>
    </citation>
    <scope>NUCLEOTIDE SEQUENCE</scope>
    <source>
        <strain evidence="18">DSM 107338</strain>
    </source>
</reference>
<organism evidence="18 19">
    <name type="scientific">Oceanobacillus polygoni</name>
    <dbReference type="NCBI Taxonomy" id="1235259"/>
    <lineage>
        <taxon>Bacteria</taxon>
        <taxon>Bacillati</taxon>
        <taxon>Bacillota</taxon>
        <taxon>Bacilli</taxon>
        <taxon>Bacillales</taxon>
        <taxon>Bacillaceae</taxon>
        <taxon>Oceanobacillus</taxon>
    </lineage>
</organism>
<dbReference type="Gene3D" id="1.10.3810.10">
    <property type="entry name" value="Biosynthetic peptidoglycan transglycosylase-like"/>
    <property type="match status" value="1"/>
</dbReference>
<evidence type="ECO:0000256" key="5">
    <source>
        <dbReference type="ARBA" id="ARBA00022679"/>
    </source>
</evidence>
<keyword evidence="7" id="KW-0133">Cell shape</keyword>
<sequence length="982" mass="108738">MEFKEKMLEYKKKLSTLWKTGKIQRSSRITYDVVWNVILFVLVIGFIGFIFAGAIGAGYFASLVKDEPIRSYETMAQDIYDYSETSKLYFADDVYFGDINSEIHREETTLENISPILTQAVIATEDEYFNEHKGIVPKAIFRAMIQEVANSSVQTGGSTLTQQLIKNQILTDEVSFERKAVEMLLALRLERFFEKEEILEAYLNIVPYGRDASGRNIAGVQTAAQGIFGTDAGDVNLPQAAYLAGLPQSPSAYTPFVNSGGLKDEAGIQPGINRMKTVLYRMYDMEYITKEEYEEALDYDIAADFTEETPSSRETYPVLTFEIEERATKIIKKILAEEDGYTSGDLNKNEALNKEYEELASRALRNNGYEIHSTIDKEIYDAFQEIGKNYQNYGRDHTFTVKDDETGETTSWTEEVQAAGMLIDNKSGRIISFFGNRAGSVDNHYNYATKAVRSNGSTIKPLLDYAPAMEKGVVQPGTPIADYPRTFPNPGSEPYNLSNYGGGTYGMVSARRALASSYNIPAVDTYMKIIQDNPAKEYLEKMGITTLTAGDQIQPSLALGGMDRGVTVEENINAFSTLGNNGNFADGYMIEKIVTKGGDVLYEHQSDPVEVFSPQTSYLTLDMMRDVISSGTGAYLNSQLKHGGVDWAGKTGTSNDYKDAWFVAVNPNVTFGTWMGYKTPASIYDASHSLSYSQRNMKLWSEFINAASDIKPELVAPKQKFERPGGIVERSYCSISGMLPSDLCEKAGLVKTDLFNEKFVPTEKDDSLISGNQVLVDGKAVKAGSNTPSEFTNGNGITFNPEWLKRNGYDKLSDLSVLYPTRGEDAEKWKKIGIPSGSAGSSIKDDGKAPGAPTSVKKSGNKLTWNEPGSNDVVGYRIYRASSSGGDFKLVGNSSKSEYNIGNENAVFTVKAVDYFGNESKASSEVIVGNKPKNKDTSNKDKDDDKKDDKQKESKDNKEKKDEKSDKKNDSNDNNKSNDDDE</sequence>
<keyword evidence="12" id="KW-0961">Cell wall biogenesis/degradation</keyword>
<keyword evidence="4" id="KW-0328">Glycosyltransferase</keyword>
<dbReference type="InterPro" id="IPR036116">
    <property type="entry name" value="FN3_sf"/>
</dbReference>
<evidence type="ECO:0000256" key="14">
    <source>
        <dbReference type="ARBA" id="ARBA00049902"/>
    </source>
</evidence>
<keyword evidence="6 16" id="KW-0812">Transmembrane</keyword>
<comment type="catalytic activity">
    <reaction evidence="14">
        <text>[GlcNAc-(1-&gt;4)-Mur2Ac(oyl-L-Ala-gamma-D-Glu-L-Lys-D-Ala-D-Ala)](n)-di-trans,octa-cis-undecaprenyl diphosphate + beta-D-GlcNAc-(1-&gt;4)-Mur2Ac(oyl-L-Ala-gamma-D-Glu-L-Lys-D-Ala-D-Ala)-di-trans,octa-cis-undecaprenyl diphosphate = [GlcNAc-(1-&gt;4)-Mur2Ac(oyl-L-Ala-gamma-D-Glu-L-Lys-D-Ala-D-Ala)](n+1)-di-trans,octa-cis-undecaprenyl diphosphate + di-trans,octa-cis-undecaprenyl diphosphate + H(+)</text>
        <dbReference type="Rhea" id="RHEA:23708"/>
        <dbReference type="Rhea" id="RHEA-COMP:9602"/>
        <dbReference type="Rhea" id="RHEA-COMP:9603"/>
        <dbReference type="ChEBI" id="CHEBI:15378"/>
        <dbReference type="ChEBI" id="CHEBI:58405"/>
        <dbReference type="ChEBI" id="CHEBI:60033"/>
        <dbReference type="ChEBI" id="CHEBI:78435"/>
        <dbReference type="EC" id="2.4.99.28"/>
    </reaction>
</comment>
<evidence type="ECO:0000256" key="9">
    <source>
        <dbReference type="ARBA" id="ARBA00022989"/>
    </source>
</evidence>
<evidence type="ECO:0000256" key="13">
    <source>
        <dbReference type="ARBA" id="ARBA00034000"/>
    </source>
</evidence>